<keyword evidence="1" id="KW-1133">Transmembrane helix</keyword>
<dbReference type="STRING" id="512399.A8709_05660"/>
<feature type="transmembrane region" description="Helical" evidence="1">
    <location>
        <begin position="12"/>
        <end position="31"/>
    </location>
</feature>
<accession>A0A1C0ZSW1</accession>
<evidence type="ECO:0000313" key="3">
    <source>
        <dbReference type="Proteomes" id="UP000093309"/>
    </source>
</evidence>
<evidence type="ECO:0000313" key="2">
    <source>
        <dbReference type="EMBL" id="OCT11168.1"/>
    </source>
</evidence>
<organism evidence="2 3">
    <name type="scientific">Paenibacillus pectinilyticus</name>
    <dbReference type="NCBI Taxonomy" id="512399"/>
    <lineage>
        <taxon>Bacteria</taxon>
        <taxon>Bacillati</taxon>
        <taxon>Bacillota</taxon>
        <taxon>Bacilli</taxon>
        <taxon>Bacillales</taxon>
        <taxon>Paenibacillaceae</taxon>
        <taxon>Paenibacillus</taxon>
    </lineage>
</organism>
<protein>
    <submittedName>
        <fullName evidence="2">Uncharacterized protein</fullName>
    </submittedName>
</protein>
<dbReference type="RefSeq" id="WP_065857950.1">
    <property type="nucleotide sequence ID" value="NZ_LYPC01000028.1"/>
</dbReference>
<keyword evidence="3" id="KW-1185">Reference proteome</keyword>
<feature type="transmembrane region" description="Helical" evidence="1">
    <location>
        <begin position="43"/>
        <end position="61"/>
    </location>
</feature>
<keyword evidence="1" id="KW-0472">Membrane</keyword>
<sequence length="62" mass="7530">MIIRTEDYMKYFIFTLLFCMIGLLIVALYVWNLNRMKKERLGILLYFEAVWEVLGVVFSVFR</sequence>
<dbReference type="EMBL" id="LYPC01000028">
    <property type="protein sequence ID" value="OCT11168.1"/>
    <property type="molecule type" value="Genomic_DNA"/>
</dbReference>
<gene>
    <name evidence="2" type="ORF">A8709_05660</name>
</gene>
<evidence type="ECO:0000256" key="1">
    <source>
        <dbReference type="SAM" id="Phobius"/>
    </source>
</evidence>
<name>A0A1C0ZSW1_9BACL</name>
<keyword evidence="1" id="KW-0812">Transmembrane</keyword>
<comment type="caution">
    <text evidence="2">The sequence shown here is derived from an EMBL/GenBank/DDBJ whole genome shotgun (WGS) entry which is preliminary data.</text>
</comment>
<dbReference type="AlphaFoldDB" id="A0A1C0ZSW1"/>
<dbReference type="Proteomes" id="UP000093309">
    <property type="component" value="Unassembled WGS sequence"/>
</dbReference>
<proteinExistence type="predicted"/>
<reference evidence="3" key="1">
    <citation type="submission" date="2016-05" db="EMBL/GenBank/DDBJ databases">
        <title>Paenibacillus oryzae. sp. nov., isolated from the rice root.</title>
        <authorList>
            <person name="Zhang J."/>
            <person name="Zhang X."/>
        </authorList>
    </citation>
    <scope>NUCLEOTIDE SEQUENCE [LARGE SCALE GENOMIC DNA]</scope>
    <source>
        <strain evidence="3">KCTC13222</strain>
    </source>
</reference>